<dbReference type="InterPro" id="IPR032867">
    <property type="entry name" value="DYW_dom"/>
</dbReference>
<dbReference type="GO" id="GO:0008270">
    <property type="term" value="F:zinc ion binding"/>
    <property type="evidence" value="ECO:0007669"/>
    <property type="project" value="InterPro"/>
</dbReference>
<accession>S8CPJ3</accession>
<dbReference type="EMBL" id="AUSU01002292">
    <property type="protein sequence ID" value="EPS69104.1"/>
    <property type="molecule type" value="Genomic_DNA"/>
</dbReference>
<dbReference type="Pfam" id="PF12854">
    <property type="entry name" value="PPR_1"/>
    <property type="match status" value="1"/>
</dbReference>
<feature type="repeat" description="PPR" evidence="3">
    <location>
        <begin position="395"/>
        <end position="429"/>
    </location>
</feature>
<gene>
    <name evidence="5" type="ORF">M569_05662</name>
</gene>
<evidence type="ECO:0000259" key="4">
    <source>
        <dbReference type="Pfam" id="PF14432"/>
    </source>
</evidence>
<dbReference type="GO" id="GO:0048731">
    <property type="term" value="P:system development"/>
    <property type="evidence" value="ECO:0007669"/>
    <property type="project" value="UniProtKB-ARBA"/>
</dbReference>
<keyword evidence="6" id="KW-1185">Reference proteome</keyword>
<feature type="repeat" description="PPR" evidence="3">
    <location>
        <begin position="130"/>
        <end position="164"/>
    </location>
</feature>
<feature type="repeat" description="PPR" evidence="3">
    <location>
        <begin position="223"/>
        <end position="257"/>
    </location>
</feature>
<dbReference type="Pfam" id="PF01535">
    <property type="entry name" value="PPR"/>
    <property type="match status" value="7"/>
</dbReference>
<sequence length="775" mass="86342">VDRSDSSPSPSSRITHHARLGQIGAARKYFDDLPVKTIASWNSLVSCYFANGRPTEARNLFDEMPERSTVSWNALISGYVKNGMIAEARKAFDEMPHRNVVSWTSMLRGHVEGGSLSEAQALFRRMPHKNVVSWTVMLGGLIDHGRIRDAENLYRQMPAKDAVAETSMICGLCSDGRVDEAREIFDGMRFRSVVSWTSMISGYTHNGKVDVARKLFEVMPERNEVTWTAMLTGYAQCGRTDEAWRLFNAMEVESPVASSAMILALGENGDVSRARDVFDLTADKDEGTWSAMIKTYERKGYETEALSLFRDMQQQAEWTATTTTVKPNFPSLISALAVCASLASLDPGKQIHGRILRSGLDGDVFLSSVLTTMYMKCGDVAKAGIVFEAYRGERDAAMWNAMITGYAQHGLGDEALRVFDRMPSSRIQPDSVTFVGILSACSYSGKVDEGRAIFATMKPKYGIEPSTEHYACLVDLLGRAGLLNEALQTINGMPVEADAIVWGSLMGACRSHVNSDMGEVAADRLLRLEPHNAGPFVLLSHIYASKGRWGDVARLRRNMRNHRITKSPGCSWIEVDKRVHMFTGGESRPHPEHEQIVRKWDELNSMIKEEGYRPDGAFALHDVDEEEKVQNLRNHSEKLAVAYGIMKLVPRGAAVIRVMKNLRVCGDCHSAIKLVSKVIGREIVLRDANRFHHFKDGSCSCKDFWIDSPPFASIPGVIMSVHRAQVVLLWNHMESRTAVVDLEVEWTIRPVLRSNFQISSPSAPPSPDFKNNNNE</sequence>
<dbReference type="Pfam" id="PF20431">
    <property type="entry name" value="E_motif"/>
    <property type="match status" value="1"/>
</dbReference>
<comment type="similarity">
    <text evidence="1">Belongs to the PPR family. PCMP-H subfamily.</text>
</comment>
<feature type="repeat" description="PPR" evidence="3">
    <location>
        <begin position="192"/>
        <end position="222"/>
    </location>
</feature>
<evidence type="ECO:0000313" key="5">
    <source>
        <dbReference type="EMBL" id="EPS69104.1"/>
    </source>
</evidence>
<dbReference type="PANTHER" id="PTHR47926">
    <property type="entry name" value="PENTATRICOPEPTIDE REPEAT-CONTAINING PROTEIN"/>
    <property type="match status" value="1"/>
</dbReference>
<evidence type="ECO:0000256" key="2">
    <source>
        <dbReference type="ARBA" id="ARBA00022737"/>
    </source>
</evidence>
<dbReference type="Pfam" id="PF14432">
    <property type="entry name" value="DYW_deaminase"/>
    <property type="match status" value="1"/>
</dbReference>
<feature type="domain" description="DYW" evidence="4">
    <location>
        <begin position="611"/>
        <end position="705"/>
    </location>
</feature>
<feature type="repeat" description="PPR" evidence="3">
    <location>
        <begin position="285"/>
        <end position="315"/>
    </location>
</feature>
<dbReference type="Gene3D" id="1.25.40.10">
    <property type="entry name" value="Tetratricopeptide repeat domain"/>
    <property type="match status" value="5"/>
</dbReference>
<dbReference type="InterPro" id="IPR002885">
    <property type="entry name" value="PPR_rpt"/>
</dbReference>
<dbReference type="Pfam" id="PF13041">
    <property type="entry name" value="PPR_2"/>
    <property type="match status" value="1"/>
</dbReference>
<proteinExistence type="inferred from homology"/>
<dbReference type="InterPro" id="IPR046960">
    <property type="entry name" value="PPR_At4g14850-like_plant"/>
</dbReference>
<dbReference type="InterPro" id="IPR046848">
    <property type="entry name" value="E_motif"/>
</dbReference>
<reference evidence="5 6" key="1">
    <citation type="journal article" date="2013" name="BMC Genomics">
        <title>The miniature genome of a carnivorous plant Genlisea aurea contains a low number of genes and short non-coding sequences.</title>
        <authorList>
            <person name="Leushkin E.V."/>
            <person name="Sutormin R.A."/>
            <person name="Nabieva E.R."/>
            <person name="Penin A.A."/>
            <person name="Kondrashov A.S."/>
            <person name="Logacheva M.D."/>
        </authorList>
    </citation>
    <scope>NUCLEOTIDE SEQUENCE [LARGE SCALE GENOMIC DNA]</scope>
</reference>
<evidence type="ECO:0000256" key="3">
    <source>
        <dbReference type="PROSITE-ProRule" id="PRU00708"/>
    </source>
</evidence>
<name>S8CPJ3_9LAMI</name>
<keyword evidence="2" id="KW-0677">Repeat</keyword>
<dbReference type="GO" id="GO:0003723">
    <property type="term" value="F:RNA binding"/>
    <property type="evidence" value="ECO:0007669"/>
    <property type="project" value="InterPro"/>
</dbReference>
<dbReference type="NCBIfam" id="TIGR00756">
    <property type="entry name" value="PPR"/>
    <property type="match status" value="7"/>
</dbReference>
<dbReference type="OrthoDB" id="1028258at2759"/>
<dbReference type="InterPro" id="IPR011990">
    <property type="entry name" value="TPR-like_helical_dom_sf"/>
</dbReference>
<dbReference type="FunFam" id="1.25.40.10:FF:000125">
    <property type="entry name" value="Pentatricopeptide repeat-containing protein"/>
    <property type="match status" value="2"/>
</dbReference>
<evidence type="ECO:0000256" key="1">
    <source>
        <dbReference type="ARBA" id="ARBA00006643"/>
    </source>
</evidence>
<feature type="repeat" description="PPR" evidence="3">
    <location>
        <begin position="68"/>
        <end position="102"/>
    </location>
</feature>
<evidence type="ECO:0000313" key="6">
    <source>
        <dbReference type="Proteomes" id="UP000015453"/>
    </source>
</evidence>
<feature type="repeat" description="PPR" evidence="3">
    <location>
        <begin position="37"/>
        <end position="67"/>
    </location>
</feature>
<dbReference type="PROSITE" id="PS51375">
    <property type="entry name" value="PPR"/>
    <property type="match status" value="8"/>
</dbReference>
<dbReference type="FunFam" id="1.25.40.10:FF:000366">
    <property type="entry name" value="Pentatricopeptide (PPR) repeat-containing protein"/>
    <property type="match status" value="1"/>
</dbReference>
<organism evidence="5 6">
    <name type="scientific">Genlisea aurea</name>
    <dbReference type="NCBI Taxonomy" id="192259"/>
    <lineage>
        <taxon>Eukaryota</taxon>
        <taxon>Viridiplantae</taxon>
        <taxon>Streptophyta</taxon>
        <taxon>Embryophyta</taxon>
        <taxon>Tracheophyta</taxon>
        <taxon>Spermatophyta</taxon>
        <taxon>Magnoliopsida</taxon>
        <taxon>eudicotyledons</taxon>
        <taxon>Gunneridae</taxon>
        <taxon>Pentapetalae</taxon>
        <taxon>asterids</taxon>
        <taxon>lamiids</taxon>
        <taxon>Lamiales</taxon>
        <taxon>Lentibulariaceae</taxon>
        <taxon>Genlisea</taxon>
    </lineage>
</organism>
<dbReference type="Proteomes" id="UP000015453">
    <property type="component" value="Unassembled WGS sequence"/>
</dbReference>
<dbReference type="PANTHER" id="PTHR47926:SF373">
    <property type="entry name" value="TETRATRICOPEPTIDE-LIKE HELICAL DOMAIN SUPERFAMILY, DYW DOMAIN-CONTAINING PROTEIN"/>
    <property type="match status" value="1"/>
</dbReference>
<dbReference type="GO" id="GO:0009451">
    <property type="term" value="P:RNA modification"/>
    <property type="evidence" value="ECO:0007669"/>
    <property type="project" value="InterPro"/>
</dbReference>
<protein>
    <recommendedName>
        <fullName evidence="4">DYW domain-containing protein</fullName>
    </recommendedName>
</protein>
<feature type="repeat" description="PPR" evidence="3">
    <location>
        <begin position="430"/>
        <end position="465"/>
    </location>
</feature>
<dbReference type="AlphaFoldDB" id="S8CPJ3"/>
<comment type="caution">
    <text evidence="5">The sequence shown here is derived from an EMBL/GenBank/DDBJ whole genome shotgun (WGS) entry which is preliminary data.</text>
</comment>
<dbReference type="FunFam" id="1.25.40.10:FF:000031">
    <property type="entry name" value="Pentatricopeptide repeat-containing protein mitochondrial"/>
    <property type="match status" value="1"/>
</dbReference>
<feature type="non-terminal residue" evidence="5">
    <location>
        <position position="1"/>
    </location>
</feature>